<dbReference type="GO" id="GO:0034039">
    <property type="term" value="F:8-oxo-7,8-dihydroguanine DNA N-glycosylase activity"/>
    <property type="evidence" value="ECO:0007669"/>
    <property type="project" value="TreeGrafter"/>
</dbReference>
<evidence type="ECO:0000256" key="11">
    <source>
        <dbReference type="ARBA" id="ARBA00023204"/>
    </source>
</evidence>
<sequence length="287" mass="32177">MPELPEVETIRRDLAERITGKKIAGVSVRHAKTVRGAPAVFSRRLVGRSVRAIHRVGKLLIFIFDVPDYQLLVHLKMTGQLIYRGQTALVAGGHFLSGAVLELPGRHTRVVISFSDGAELFFNDMRLFGYMHLSDPETVDRVKKTYGIEPLTPDFTLERFQKIVRPRRTSIKAVLLRQNLIAGLGNIYADEACFRAGIRPDRPARGLTPEEIVRLHRACEHVIRLGIKHRGTTFNSFVDADGRSGGFLRLLRVYGRDGERCLGCKTALIKKIRTAGRGTHFCPVCQV</sequence>
<dbReference type="SUPFAM" id="SSF81624">
    <property type="entry name" value="N-terminal domain of MutM-like DNA repair proteins"/>
    <property type="match status" value="1"/>
</dbReference>
<keyword evidence="11" id="KW-0234">DNA repair</keyword>
<dbReference type="InterPro" id="IPR012319">
    <property type="entry name" value="FPG_cat"/>
</dbReference>
<comment type="subunit">
    <text evidence="4">Monomer.</text>
</comment>
<dbReference type="InterPro" id="IPR010663">
    <property type="entry name" value="Znf_FPG/IleRS"/>
</dbReference>
<dbReference type="Proteomes" id="UP000033870">
    <property type="component" value="Unassembled WGS sequence"/>
</dbReference>
<evidence type="ECO:0000256" key="13">
    <source>
        <dbReference type="ARBA" id="ARBA00023268"/>
    </source>
</evidence>
<comment type="catalytic activity">
    <reaction evidence="15">
        <text>2'-deoxyribonucleotide-(2'-deoxyribose 5'-phosphate)-2'-deoxyribonucleotide-DNA = a 3'-end 2'-deoxyribonucleotide-(2,3-dehydro-2,3-deoxyribose 5'-phosphate)-DNA + a 5'-end 5'-phospho-2'-deoxyribonucleoside-DNA + H(+)</text>
        <dbReference type="Rhea" id="RHEA:66592"/>
        <dbReference type="Rhea" id="RHEA-COMP:13180"/>
        <dbReference type="Rhea" id="RHEA-COMP:16897"/>
        <dbReference type="Rhea" id="RHEA-COMP:17067"/>
        <dbReference type="ChEBI" id="CHEBI:15378"/>
        <dbReference type="ChEBI" id="CHEBI:136412"/>
        <dbReference type="ChEBI" id="CHEBI:157695"/>
        <dbReference type="ChEBI" id="CHEBI:167181"/>
        <dbReference type="EC" id="4.2.99.18"/>
    </reaction>
</comment>
<dbReference type="GO" id="GO:0140078">
    <property type="term" value="F:class I DNA-(apurinic or apyrimidinic site) endonuclease activity"/>
    <property type="evidence" value="ECO:0007669"/>
    <property type="project" value="UniProtKB-EC"/>
</dbReference>
<dbReference type="PROSITE" id="PS51068">
    <property type="entry name" value="FPG_CAT"/>
    <property type="match status" value="1"/>
</dbReference>
<dbReference type="Gene3D" id="1.10.8.50">
    <property type="match status" value="1"/>
</dbReference>
<comment type="cofactor">
    <cofactor evidence="2">
        <name>Zn(2+)</name>
        <dbReference type="ChEBI" id="CHEBI:29105"/>
    </cofactor>
</comment>
<evidence type="ECO:0000256" key="14">
    <source>
        <dbReference type="ARBA" id="ARBA00023295"/>
    </source>
</evidence>
<evidence type="ECO:0000256" key="12">
    <source>
        <dbReference type="ARBA" id="ARBA00023239"/>
    </source>
</evidence>
<organism evidence="19 20">
    <name type="scientific">Candidatus Magasanikbacteria bacterium GW2011_GWA2_56_11</name>
    <dbReference type="NCBI Taxonomy" id="1619044"/>
    <lineage>
        <taxon>Bacteria</taxon>
        <taxon>Candidatus Magasanikiibacteriota</taxon>
    </lineage>
</organism>
<dbReference type="CDD" id="cd08966">
    <property type="entry name" value="EcFpg-like_N"/>
    <property type="match status" value="1"/>
</dbReference>
<dbReference type="PATRIC" id="fig|1619044.3.peg.55"/>
<dbReference type="FunFam" id="1.10.8.50:FF:000003">
    <property type="entry name" value="Formamidopyrimidine-DNA glycosylase"/>
    <property type="match status" value="1"/>
</dbReference>
<evidence type="ECO:0000256" key="15">
    <source>
        <dbReference type="ARBA" id="ARBA00044632"/>
    </source>
</evidence>
<dbReference type="Pfam" id="PF01149">
    <property type="entry name" value="Fapy_DNA_glyco"/>
    <property type="match status" value="1"/>
</dbReference>
<evidence type="ECO:0000256" key="4">
    <source>
        <dbReference type="ARBA" id="ARBA00011245"/>
    </source>
</evidence>
<keyword evidence="5" id="KW-0479">Metal-binding</keyword>
<evidence type="ECO:0000259" key="18">
    <source>
        <dbReference type="PROSITE" id="PS51068"/>
    </source>
</evidence>
<dbReference type="NCBIfam" id="NF002211">
    <property type="entry name" value="PRK01103.1"/>
    <property type="match status" value="1"/>
</dbReference>
<keyword evidence="9" id="KW-0862">Zinc</keyword>
<accession>A0A0G2BBU4</accession>
<dbReference type="InterPro" id="IPR015886">
    <property type="entry name" value="H2TH_FPG"/>
</dbReference>
<dbReference type="STRING" id="1619044.UY92_C0001G0053"/>
<dbReference type="GO" id="GO:0003684">
    <property type="term" value="F:damaged DNA binding"/>
    <property type="evidence" value="ECO:0007669"/>
    <property type="project" value="InterPro"/>
</dbReference>
<evidence type="ECO:0000256" key="9">
    <source>
        <dbReference type="ARBA" id="ARBA00022833"/>
    </source>
</evidence>
<keyword evidence="8" id="KW-0378">Hydrolase</keyword>
<evidence type="ECO:0000256" key="2">
    <source>
        <dbReference type="ARBA" id="ARBA00001947"/>
    </source>
</evidence>
<gene>
    <name evidence="19" type="ORF">UY92_C0001G0053</name>
</gene>
<comment type="catalytic activity">
    <reaction evidence="1">
        <text>Hydrolysis of DNA containing ring-opened 7-methylguanine residues, releasing 2,6-diamino-4-hydroxy-5-(N-methyl)formamidopyrimidine.</text>
        <dbReference type="EC" id="3.2.2.23"/>
    </reaction>
</comment>
<dbReference type="InterPro" id="IPR010979">
    <property type="entry name" value="Ribosomal_uS13-like_H2TH"/>
</dbReference>
<comment type="similarity">
    <text evidence="3">Belongs to the FPG family.</text>
</comment>
<dbReference type="PROSITE" id="PS01242">
    <property type="entry name" value="ZF_FPG_1"/>
    <property type="match status" value="1"/>
</dbReference>
<evidence type="ECO:0000256" key="5">
    <source>
        <dbReference type="ARBA" id="ARBA00022723"/>
    </source>
</evidence>
<proteinExistence type="inferred from homology"/>
<evidence type="ECO:0000313" key="19">
    <source>
        <dbReference type="EMBL" id="KKW43039.1"/>
    </source>
</evidence>
<keyword evidence="14" id="KW-0326">Glycosidase</keyword>
<dbReference type="GO" id="GO:0008270">
    <property type="term" value="F:zinc ion binding"/>
    <property type="evidence" value="ECO:0007669"/>
    <property type="project" value="UniProtKB-KW"/>
</dbReference>
<evidence type="ECO:0000256" key="10">
    <source>
        <dbReference type="ARBA" id="ARBA00023125"/>
    </source>
</evidence>
<dbReference type="InterPro" id="IPR020629">
    <property type="entry name" value="FPG_Glyclase"/>
</dbReference>
<dbReference type="InterPro" id="IPR035937">
    <property type="entry name" value="FPG_N"/>
</dbReference>
<dbReference type="Pfam" id="PF06827">
    <property type="entry name" value="zf-FPG_IleRS"/>
    <property type="match status" value="1"/>
</dbReference>
<dbReference type="Gene3D" id="3.20.190.10">
    <property type="entry name" value="MutM-like, N-terminal"/>
    <property type="match status" value="1"/>
</dbReference>
<evidence type="ECO:0000256" key="1">
    <source>
        <dbReference type="ARBA" id="ARBA00001668"/>
    </source>
</evidence>
<evidence type="ECO:0000259" key="17">
    <source>
        <dbReference type="PROSITE" id="PS51066"/>
    </source>
</evidence>
<evidence type="ECO:0000256" key="16">
    <source>
        <dbReference type="PROSITE-ProRule" id="PRU00391"/>
    </source>
</evidence>
<dbReference type="SMART" id="SM01232">
    <property type="entry name" value="H2TH"/>
    <property type="match status" value="1"/>
</dbReference>
<dbReference type="SUPFAM" id="SSF57716">
    <property type="entry name" value="Glucocorticoid receptor-like (DNA-binding domain)"/>
    <property type="match status" value="1"/>
</dbReference>
<reference evidence="19 20" key="1">
    <citation type="journal article" date="2015" name="Nature">
        <title>rRNA introns, odd ribosomes, and small enigmatic genomes across a large radiation of phyla.</title>
        <authorList>
            <person name="Brown C.T."/>
            <person name="Hug L.A."/>
            <person name="Thomas B.C."/>
            <person name="Sharon I."/>
            <person name="Castelle C.J."/>
            <person name="Singh A."/>
            <person name="Wilkins M.J."/>
            <person name="Williams K.H."/>
            <person name="Banfield J.F."/>
        </authorList>
    </citation>
    <scope>NUCLEOTIDE SEQUENCE [LARGE SCALE GENOMIC DNA]</scope>
</reference>
<evidence type="ECO:0000256" key="3">
    <source>
        <dbReference type="ARBA" id="ARBA00009409"/>
    </source>
</evidence>
<name>A0A0G2BBU4_9BACT</name>
<dbReference type="GO" id="GO:0006284">
    <property type="term" value="P:base-excision repair"/>
    <property type="evidence" value="ECO:0007669"/>
    <property type="project" value="InterPro"/>
</dbReference>
<comment type="caution">
    <text evidence="19">The sequence shown here is derived from an EMBL/GenBank/DDBJ whole genome shotgun (WGS) entry which is preliminary data.</text>
</comment>
<protein>
    <submittedName>
        <fullName evidence="19">Formamidopyrimidine-DNA glycosylase</fullName>
    </submittedName>
</protein>
<evidence type="ECO:0000313" key="20">
    <source>
        <dbReference type="Proteomes" id="UP000033870"/>
    </source>
</evidence>
<keyword evidence="10" id="KW-0238">DNA-binding</keyword>
<feature type="domain" description="Formamidopyrimidine-DNA glycosylase catalytic" evidence="18">
    <location>
        <begin position="2"/>
        <end position="129"/>
    </location>
</feature>
<dbReference type="Pfam" id="PF06831">
    <property type="entry name" value="H2TH"/>
    <property type="match status" value="1"/>
</dbReference>
<dbReference type="PANTHER" id="PTHR22993">
    <property type="entry name" value="FORMAMIDOPYRIMIDINE-DNA GLYCOSYLASE"/>
    <property type="match status" value="1"/>
</dbReference>
<dbReference type="InterPro" id="IPR015887">
    <property type="entry name" value="DNA_glyclase_Znf_dom_DNA_BS"/>
</dbReference>
<evidence type="ECO:0000256" key="6">
    <source>
        <dbReference type="ARBA" id="ARBA00022763"/>
    </source>
</evidence>
<keyword evidence="12" id="KW-0456">Lyase</keyword>
<feature type="domain" description="FPG-type" evidence="17">
    <location>
        <begin position="252"/>
        <end position="287"/>
    </location>
</feature>
<keyword evidence="7 16" id="KW-0863">Zinc-finger</keyword>
<dbReference type="EMBL" id="LCRX01000001">
    <property type="protein sequence ID" value="KKW43039.1"/>
    <property type="molecule type" value="Genomic_DNA"/>
</dbReference>
<evidence type="ECO:0000256" key="8">
    <source>
        <dbReference type="ARBA" id="ARBA00022801"/>
    </source>
</evidence>
<keyword evidence="6" id="KW-0227">DNA damage</keyword>
<dbReference type="PANTHER" id="PTHR22993:SF9">
    <property type="entry name" value="FORMAMIDOPYRIMIDINE-DNA GLYCOSYLASE"/>
    <property type="match status" value="1"/>
</dbReference>
<dbReference type="PROSITE" id="PS51066">
    <property type="entry name" value="ZF_FPG_2"/>
    <property type="match status" value="1"/>
</dbReference>
<evidence type="ECO:0000256" key="7">
    <source>
        <dbReference type="ARBA" id="ARBA00022771"/>
    </source>
</evidence>
<dbReference type="SUPFAM" id="SSF46946">
    <property type="entry name" value="S13-like H2TH domain"/>
    <property type="match status" value="1"/>
</dbReference>
<dbReference type="InterPro" id="IPR000214">
    <property type="entry name" value="Znf_DNA_glyclase/AP_lyase"/>
</dbReference>
<keyword evidence="13" id="KW-0511">Multifunctional enzyme</keyword>
<dbReference type="AlphaFoldDB" id="A0A0G2BBU4"/>
<dbReference type="SMART" id="SM00898">
    <property type="entry name" value="Fapy_DNA_glyco"/>
    <property type="match status" value="1"/>
</dbReference>
<dbReference type="NCBIfam" id="TIGR00577">
    <property type="entry name" value="fpg"/>
    <property type="match status" value="1"/>
</dbReference>